<sequence length="406" mass="42946">MTPAHTTKSPLAQPLVLFLFGRMGSSIAFQMLGVAVGWQMYALTSSAWYLGLVGLAQFLPMVLLTLVAGHAADRYDRRTIARTCQFIEALAAAALVLGSHYHWLGKEALLAVMCVIGSARAFEYPTMHALVPRLVPREHLPRALALSASANQTATIVGPAIGGLLYAAGVTTVYSTIGVLFLAACILISCIRPSDTLTTEATGDRSLFAGISFIKQHPVVLGAISLDLFAVLLGGATALLPIYARDILVTGPWGLGLLRSAPAAGALGMSLWLARRPLKRRVGRTMFRAVALFGIATIVFALSRLFWLSLVALVVLGAADVISVVIRSSLVQIETPDAMRGRVSAVNSLFIGTSNQLGEFESGATAALFGTVPSVLVGGIGTLLVVGLWIRLFPQLAQVDTLGKRE</sequence>
<dbReference type="KEGG" id="glo:Glov_0069"/>
<gene>
    <name evidence="9" type="ordered locus">Glov_0069</name>
</gene>
<evidence type="ECO:0000256" key="3">
    <source>
        <dbReference type="ARBA" id="ARBA00022475"/>
    </source>
</evidence>
<feature type="transmembrane region" description="Helical" evidence="7">
    <location>
        <begin position="219"/>
        <end position="244"/>
    </location>
</feature>
<dbReference type="SUPFAM" id="SSF103473">
    <property type="entry name" value="MFS general substrate transporter"/>
    <property type="match status" value="1"/>
</dbReference>
<evidence type="ECO:0000256" key="2">
    <source>
        <dbReference type="ARBA" id="ARBA00022448"/>
    </source>
</evidence>
<feature type="transmembrane region" description="Helical" evidence="7">
    <location>
        <begin position="173"/>
        <end position="191"/>
    </location>
</feature>
<dbReference type="GO" id="GO:0005886">
    <property type="term" value="C:plasma membrane"/>
    <property type="evidence" value="ECO:0007669"/>
    <property type="project" value="UniProtKB-SubCell"/>
</dbReference>
<dbReference type="PROSITE" id="PS50850">
    <property type="entry name" value="MFS"/>
    <property type="match status" value="1"/>
</dbReference>
<proteinExistence type="predicted"/>
<dbReference type="HOGENOM" id="CLU_034180_11_0_7"/>
<protein>
    <submittedName>
        <fullName evidence="9">Major facilitator superfamily MFS_1</fullName>
    </submittedName>
</protein>
<evidence type="ECO:0000256" key="5">
    <source>
        <dbReference type="ARBA" id="ARBA00022989"/>
    </source>
</evidence>
<dbReference type="Pfam" id="PF05977">
    <property type="entry name" value="MFS_3"/>
    <property type="match status" value="1"/>
</dbReference>
<reference evidence="9 10" key="1">
    <citation type="submission" date="2008-05" db="EMBL/GenBank/DDBJ databases">
        <title>Complete sequence of chromosome of Geobacter lovleyi SZ.</title>
        <authorList>
            <consortium name="US DOE Joint Genome Institute"/>
            <person name="Lucas S."/>
            <person name="Copeland A."/>
            <person name="Lapidus A."/>
            <person name="Glavina del Rio T."/>
            <person name="Dalin E."/>
            <person name="Tice H."/>
            <person name="Bruce D."/>
            <person name="Goodwin L."/>
            <person name="Pitluck S."/>
            <person name="Chertkov O."/>
            <person name="Meincke L."/>
            <person name="Brettin T."/>
            <person name="Detter J.C."/>
            <person name="Han C."/>
            <person name="Tapia R."/>
            <person name="Kuske C.R."/>
            <person name="Schmutz J."/>
            <person name="Larimer F."/>
            <person name="Land M."/>
            <person name="Hauser L."/>
            <person name="Kyrpides N."/>
            <person name="Mikhailova N."/>
            <person name="Sung Y."/>
            <person name="Fletcher K.E."/>
            <person name="Ritalahti K.M."/>
            <person name="Loeffler F.E."/>
            <person name="Richardson P."/>
        </authorList>
    </citation>
    <scope>NUCLEOTIDE SEQUENCE [LARGE SCALE GENOMIC DNA]</scope>
    <source>
        <strain evidence="10">ATCC BAA-1151 / DSM 17278 / SZ</strain>
    </source>
</reference>
<dbReference type="InterPro" id="IPR020846">
    <property type="entry name" value="MFS_dom"/>
</dbReference>
<name>B3E9E1_TRIL1</name>
<keyword evidence="5 7" id="KW-1133">Transmembrane helix</keyword>
<dbReference type="GO" id="GO:0022857">
    <property type="term" value="F:transmembrane transporter activity"/>
    <property type="evidence" value="ECO:0007669"/>
    <property type="project" value="InterPro"/>
</dbReference>
<comment type="subcellular location">
    <subcellularLocation>
        <location evidence="1">Cell membrane</location>
        <topology evidence="1">Multi-pass membrane protein</topology>
    </subcellularLocation>
</comment>
<dbReference type="PANTHER" id="PTHR23513">
    <property type="entry name" value="INTEGRAL MEMBRANE EFFLUX PROTEIN-RELATED"/>
    <property type="match status" value="1"/>
</dbReference>
<keyword evidence="2" id="KW-0813">Transport</keyword>
<feature type="transmembrane region" description="Helical" evidence="7">
    <location>
        <begin position="366"/>
        <end position="390"/>
    </location>
</feature>
<dbReference type="CDD" id="cd06173">
    <property type="entry name" value="MFS_MefA_like"/>
    <property type="match status" value="1"/>
</dbReference>
<dbReference type="RefSeq" id="WP_012468166.1">
    <property type="nucleotide sequence ID" value="NC_010814.1"/>
</dbReference>
<evidence type="ECO:0000256" key="7">
    <source>
        <dbReference type="SAM" id="Phobius"/>
    </source>
</evidence>
<dbReference type="OrthoDB" id="7283966at2"/>
<feature type="transmembrane region" description="Helical" evidence="7">
    <location>
        <begin position="286"/>
        <end position="303"/>
    </location>
</feature>
<feature type="transmembrane region" description="Helical" evidence="7">
    <location>
        <begin position="47"/>
        <end position="67"/>
    </location>
</feature>
<dbReference type="Proteomes" id="UP000002420">
    <property type="component" value="Chromosome"/>
</dbReference>
<dbReference type="eggNOG" id="COG0477">
    <property type="taxonomic scope" value="Bacteria"/>
</dbReference>
<evidence type="ECO:0000259" key="8">
    <source>
        <dbReference type="PROSITE" id="PS50850"/>
    </source>
</evidence>
<feature type="transmembrane region" description="Helical" evidence="7">
    <location>
        <begin position="15"/>
        <end position="41"/>
    </location>
</feature>
<evidence type="ECO:0000313" key="9">
    <source>
        <dbReference type="EMBL" id="ACD93807.1"/>
    </source>
</evidence>
<accession>B3E9E1</accession>
<keyword evidence="6 7" id="KW-0472">Membrane</keyword>
<keyword evidence="4 7" id="KW-0812">Transmembrane</keyword>
<evidence type="ECO:0000256" key="1">
    <source>
        <dbReference type="ARBA" id="ARBA00004651"/>
    </source>
</evidence>
<evidence type="ECO:0000256" key="4">
    <source>
        <dbReference type="ARBA" id="ARBA00022692"/>
    </source>
</evidence>
<dbReference type="InterPro" id="IPR036259">
    <property type="entry name" value="MFS_trans_sf"/>
</dbReference>
<evidence type="ECO:0000313" key="10">
    <source>
        <dbReference type="Proteomes" id="UP000002420"/>
    </source>
</evidence>
<dbReference type="Gene3D" id="1.20.1250.20">
    <property type="entry name" value="MFS general substrate transporter like domains"/>
    <property type="match status" value="1"/>
</dbReference>
<evidence type="ECO:0000256" key="6">
    <source>
        <dbReference type="ARBA" id="ARBA00023136"/>
    </source>
</evidence>
<feature type="transmembrane region" description="Helical" evidence="7">
    <location>
        <begin position="79"/>
        <end position="97"/>
    </location>
</feature>
<feature type="transmembrane region" description="Helical" evidence="7">
    <location>
        <begin position="256"/>
        <end position="274"/>
    </location>
</feature>
<dbReference type="InterPro" id="IPR010290">
    <property type="entry name" value="TM_effector"/>
</dbReference>
<dbReference type="EMBL" id="CP001089">
    <property type="protein sequence ID" value="ACD93807.1"/>
    <property type="molecule type" value="Genomic_DNA"/>
</dbReference>
<feature type="domain" description="Major facilitator superfamily (MFS) profile" evidence="8">
    <location>
        <begin position="14"/>
        <end position="397"/>
    </location>
</feature>
<keyword evidence="10" id="KW-1185">Reference proteome</keyword>
<keyword evidence="3" id="KW-1003">Cell membrane</keyword>
<dbReference type="AlphaFoldDB" id="B3E9E1"/>
<dbReference type="STRING" id="398767.Glov_0069"/>
<dbReference type="PANTHER" id="PTHR23513:SF9">
    <property type="entry name" value="ENTEROBACTIN EXPORTER ENTS"/>
    <property type="match status" value="1"/>
</dbReference>
<organism evidence="9 10">
    <name type="scientific">Trichlorobacter lovleyi (strain ATCC BAA-1151 / DSM 17278 / SZ)</name>
    <name type="common">Geobacter lovleyi</name>
    <dbReference type="NCBI Taxonomy" id="398767"/>
    <lineage>
        <taxon>Bacteria</taxon>
        <taxon>Pseudomonadati</taxon>
        <taxon>Thermodesulfobacteriota</taxon>
        <taxon>Desulfuromonadia</taxon>
        <taxon>Geobacterales</taxon>
        <taxon>Geobacteraceae</taxon>
        <taxon>Trichlorobacter</taxon>
    </lineage>
</organism>